<evidence type="ECO:0000256" key="10">
    <source>
        <dbReference type="ARBA" id="ARBA00030079"/>
    </source>
</evidence>
<dbReference type="Gene3D" id="2.170.150.20">
    <property type="entry name" value="Peptide methionine sulfoxide reductase"/>
    <property type="match status" value="1"/>
</dbReference>
<comment type="similarity">
    <text evidence="3">Belongs to the CRBN family.</text>
</comment>
<comment type="pathway">
    <text evidence="2">Protein modification; protein ubiquitination.</text>
</comment>
<dbReference type="PANTHER" id="PTHR46732:SF8">
    <property type="entry name" value="ATP-DEPENDENT PROTEASE LA (LON) DOMAIN PROTEIN"/>
    <property type="match status" value="1"/>
</dbReference>
<feature type="domain" description="Lon N-terminal" evidence="14">
    <location>
        <begin position="81"/>
        <end position="322"/>
    </location>
</feature>
<evidence type="ECO:0000256" key="9">
    <source>
        <dbReference type="ARBA" id="ARBA00023242"/>
    </source>
</evidence>
<dbReference type="Pfam" id="PF03226">
    <property type="entry name" value="Yippee-Mis18"/>
    <property type="match status" value="1"/>
</dbReference>
<proteinExistence type="inferred from homology"/>
<evidence type="ECO:0000256" key="6">
    <source>
        <dbReference type="ARBA" id="ARBA00022786"/>
    </source>
</evidence>
<evidence type="ECO:0000256" key="5">
    <source>
        <dbReference type="ARBA" id="ARBA00022723"/>
    </source>
</evidence>
<dbReference type="Pfam" id="PF02190">
    <property type="entry name" value="LON_substr_bdg"/>
    <property type="match status" value="1"/>
</dbReference>
<comment type="subunit">
    <text evidence="12">Likely a component of a DCX (DDB1-CUL4-X-box) protein ligase complex. May interact with pic/DDB1.</text>
</comment>
<comment type="function">
    <text evidence="11">Substrate recognition component of a DCX (DDB1-CUL4-X-box) E3 protein ligase complex that mediates the ubiquitination and subsequent proteasomal degradation of target proteins. Has an essential role in mediating growth by negatively regulating insulin signaling. It also has a role in maintaining presynaptic function in the neuromuscular junction synapses of third-instar larvae.</text>
</comment>
<evidence type="ECO:0000313" key="16">
    <source>
        <dbReference type="EMBL" id="GFG30417.1"/>
    </source>
</evidence>
<evidence type="ECO:0000259" key="15">
    <source>
        <dbReference type="PROSITE" id="PS51788"/>
    </source>
</evidence>
<dbReference type="Gene3D" id="2.30.130.40">
    <property type="entry name" value="LON domain-like"/>
    <property type="match status" value="1"/>
</dbReference>
<dbReference type="FunCoup" id="A0A6L2PK19">
    <property type="interactions" value="1241"/>
</dbReference>
<keyword evidence="8" id="KW-0832">Ubl conjugation</keyword>
<dbReference type="GO" id="GO:0005634">
    <property type="term" value="C:nucleus"/>
    <property type="evidence" value="ECO:0007669"/>
    <property type="project" value="UniProtKB-SubCell"/>
</dbReference>
<keyword evidence="17" id="KW-1185">Reference proteome</keyword>
<feature type="domain" description="CULT" evidence="15">
    <location>
        <begin position="321"/>
        <end position="429"/>
    </location>
</feature>
<dbReference type="SUPFAM" id="SSF88697">
    <property type="entry name" value="PUA domain-like"/>
    <property type="match status" value="1"/>
</dbReference>
<dbReference type="InParanoid" id="A0A6L2PK19"/>
<dbReference type="AlphaFoldDB" id="A0A6L2PK19"/>
<feature type="region of interest" description="Disordered" evidence="13">
    <location>
        <begin position="15"/>
        <end position="38"/>
    </location>
</feature>
<keyword evidence="5" id="KW-0479">Metal-binding</keyword>
<dbReference type="InterPro" id="IPR046336">
    <property type="entry name" value="Lon_prtase_N_sf"/>
</dbReference>
<dbReference type="InterPro" id="IPR004910">
    <property type="entry name" value="Yippee/Mis18/Cereblon"/>
</dbReference>
<evidence type="ECO:0000256" key="11">
    <source>
        <dbReference type="ARBA" id="ARBA00046075"/>
    </source>
</evidence>
<dbReference type="PANTHER" id="PTHR46732">
    <property type="entry name" value="ATP-DEPENDENT PROTEASE LA (LON) DOMAIN PROTEIN"/>
    <property type="match status" value="1"/>
</dbReference>
<dbReference type="CDD" id="cd15777">
    <property type="entry name" value="CRBN_C_like"/>
    <property type="match status" value="1"/>
</dbReference>
<evidence type="ECO:0000256" key="12">
    <source>
        <dbReference type="ARBA" id="ARBA00046796"/>
    </source>
</evidence>
<dbReference type="FunFam" id="2.170.150.20:FF:000005">
    <property type="entry name" value="Blast:Protein cereblon homolog"/>
    <property type="match status" value="1"/>
</dbReference>
<dbReference type="PROSITE" id="PS51788">
    <property type="entry name" value="CULT"/>
    <property type="match status" value="1"/>
</dbReference>
<organism evidence="16 17">
    <name type="scientific">Coptotermes formosanus</name>
    <name type="common">Formosan subterranean termite</name>
    <dbReference type="NCBI Taxonomy" id="36987"/>
    <lineage>
        <taxon>Eukaryota</taxon>
        <taxon>Metazoa</taxon>
        <taxon>Ecdysozoa</taxon>
        <taxon>Arthropoda</taxon>
        <taxon>Hexapoda</taxon>
        <taxon>Insecta</taxon>
        <taxon>Pterygota</taxon>
        <taxon>Neoptera</taxon>
        <taxon>Polyneoptera</taxon>
        <taxon>Dictyoptera</taxon>
        <taxon>Blattodea</taxon>
        <taxon>Blattoidea</taxon>
        <taxon>Termitoidae</taxon>
        <taxon>Rhinotermitidae</taxon>
        <taxon>Coptotermes</taxon>
    </lineage>
</organism>
<dbReference type="Proteomes" id="UP000502823">
    <property type="component" value="Unassembled WGS sequence"/>
</dbReference>
<dbReference type="GO" id="GO:0016567">
    <property type="term" value="P:protein ubiquitination"/>
    <property type="evidence" value="ECO:0007669"/>
    <property type="project" value="UniProtKB-UniPathway"/>
</dbReference>
<evidence type="ECO:0000256" key="1">
    <source>
        <dbReference type="ARBA" id="ARBA00004123"/>
    </source>
</evidence>
<dbReference type="InterPro" id="IPR034750">
    <property type="entry name" value="CULT"/>
</dbReference>
<dbReference type="InterPro" id="IPR015947">
    <property type="entry name" value="PUA-like_sf"/>
</dbReference>
<name>A0A6L2PK19_COPFO</name>
<comment type="caution">
    <text evidence="16">The sequence shown here is derived from an EMBL/GenBank/DDBJ whole genome shotgun (WGS) entry which is preliminary data.</text>
</comment>
<keyword evidence="9" id="KW-0539">Nucleus</keyword>
<evidence type="ECO:0000256" key="8">
    <source>
        <dbReference type="ARBA" id="ARBA00022843"/>
    </source>
</evidence>
<dbReference type="InterPro" id="IPR003111">
    <property type="entry name" value="Lon_prtase_N"/>
</dbReference>
<dbReference type="PROSITE" id="PS51787">
    <property type="entry name" value="LON_N"/>
    <property type="match status" value="1"/>
</dbReference>
<evidence type="ECO:0000256" key="13">
    <source>
        <dbReference type="SAM" id="MobiDB-lite"/>
    </source>
</evidence>
<dbReference type="UniPathway" id="UPA00143"/>
<evidence type="ECO:0000256" key="4">
    <source>
        <dbReference type="ARBA" id="ARBA00014394"/>
    </source>
</evidence>
<evidence type="ECO:0000256" key="3">
    <source>
        <dbReference type="ARBA" id="ARBA00005293"/>
    </source>
</evidence>
<dbReference type="Gene3D" id="1.20.58.1480">
    <property type="match status" value="1"/>
</dbReference>
<evidence type="ECO:0000259" key="14">
    <source>
        <dbReference type="PROSITE" id="PS51787"/>
    </source>
</evidence>
<evidence type="ECO:0000256" key="2">
    <source>
        <dbReference type="ARBA" id="ARBA00004906"/>
    </source>
</evidence>
<accession>A0A6L2PK19</accession>
<feature type="compositionally biased region" description="Low complexity" evidence="13">
    <location>
        <begin position="28"/>
        <end position="37"/>
    </location>
</feature>
<evidence type="ECO:0000313" key="17">
    <source>
        <dbReference type="Proteomes" id="UP000502823"/>
    </source>
</evidence>
<dbReference type="GO" id="GO:0046872">
    <property type="term" value="F:metal ion binding"/>
    <property type="evidence" value="ECO:0007669"/>
    <property type="project" value="UniProtKB-KW"/>
</dbReference>
<gene>
    <name evidence="16" type="ORF">Cfor_12926</name>
</gene>
<sequence length="442" mass="50191">MGTFWSNARGQMARFLRGNRNPGDGHPSTSPSSSIDSANLEGEACPVEFDTALPVEHNYLGENLVELRGRTVLDDGSLQRLPLLPQLGVVLVPGQTLPLMVFYPPTVSMLRNIITTNGTFGVICVRSHEASNPKMVNIGTTAEIYEYRDEEELAGFCIKAKGRQRFRVVESQRQVDGNITATVKILPEIILPDSLHEVRDRSLDRYRSEPVGIVGSVSLNSRRRLRRQQAISQRDAMMTVWPHWVHNQYNATMLMHRVRLQLSYLKLGSASENLQLPNDPAELSYWVAQALPLLDEQRLSLLQINSPIQRLRWELCVLEKCQMLCCRDCDAQLADPREAFLMSAEGPQGTYVNPGGFVHETLTLHKAQGLRCLNEEPSTEYSWFPGYAWTIAGCRYCHKHIGWKFTATEKLMKPQRFWGVCRRSVVTKLVTEEDLEQKCFEF</sequence>
<protein>
    <recommendedName>
        <fullName evidence="4">Protein cereblon</fullName>
    </recommendedName>
    <alternativeName>
        <fullName evidence="10">Protein ohgata</fullName>
    </alternativeName>
</protein>
<keyword evidence="6" id="KW-0833">Ubl conjugation pathway</keyword>
<dbReference type="EMBL" id="BLKM01000216">
    <property type="protein sequence ID" value="GFG30417.1"/>
    <property type="molecule type" value="Genomic_DNA"/>
</dbReference>
<comment type="subcellular location">
    <subcellularLocation>
        <location evidence="1">Nucleus</location>
    </subcellularLocation>
</comment>
<dbReference type="SMART" id="SM00464">
    <property type="entry name" value="LON"/>
    <property type="match status" value="1"/>
</dbReference>
<keyword evidence="7" id="KW-0862">Zinc</keyword>
<reference evidence="17" key="1">
    <citation type="submission" date="2020-01" db="EMBL/GenBank/DDBJ databases">
        <title>Draft genome sequence of the Termite Coptotermes fromosanus.</title>
        <authorList>
            <person name="Itakura S."/>
            <person name="Yosikawa Y."/>
            <person name="Umezawa K."/>
        </authorList>
    </citation>
    <scope>NUCLEOTIDE SEQUENCE [LARGE SCALE GENOMIC DNA]</scope>
</reference>
<evidence type="ECO:0000256" key="7">
    <source>
        <dbReference type="ARBA" id="ARBA00022833"/>
    </source>
</evidence>
<dbReference type="OrthoDB" id="267517at2759"/>